<dbReference type="AlphaFoldDB" id="A0A6P1YF87"/>
<dbReference type="RefSeq" id="WP_163235277.1">
    <property type="nucleotide sequence ID" value="NZ_CP048617.1"/>
</dbReference>
<proteinExistence type="predicted"/>
<reference evidence="2 3" key="1">
    <citation type="submission" date="2020-02" db="EMBL/GenBank/DDBJ databases">
        <title>Thermophilic hydrogen producing bacteria, Caloranaerobacter azorensis.</title>
        <authorList>
            <person name="Baek K."/>
        </authorList>
    </citation>
    <scope>NUCLEOTIDE SEQUENCE [LARGE SCALE GENOMIC DNA]</scope>
    <source>
        <strain evidence="2 3">T3-1</strain>
    </source>
</reference>
<name>A0A6P1YF87_9FIRM</name>
<evidence type="ECO:0000313" key="3">
    <source>
        <dbReference type="Proteomes" id="UP000464452"/>
    </source>
</evidence>
<dbReference type="EMBL" id="CP048617">
    <property type="protein sequence ID" value="QIB27443.1"/>
    <property type="molecule type" value="Genomic_DNA"/>
</dbReference>
<evidence type="ECO:0000313" key="2">
    <source>
        <dbReference type="EMBL" id="QIB27443.1"/>
    </source>
</evidence>
<dbReference type="Proteomes" id="UP000464452">
    <property type="component" value="Chromosome"/>
</dbReference>
<gene>
    <name evidence="2" type="ORF">G3A45_09170</name>
</gene>
<feature type="transmembrane region" description="Helical" evidence="1">
    <location>
        <begin position="20"/>
        <end position="37"/>
    </location>
</feature>
<keyword evidence="1" id="KW-1133">Transmembrane helix</keyword>
<keyword evidence="1" id="KW-0812">Transmembrane</keyword>
<dbReference type="KEGG" id="cazo:G3A45_09170"/>
<keyword evidence="1" id="KW-0472">Membrane</keyword>
<sequence>MTNKIKIKSKTISTISYLNINLHVILVAYNFIAIGAIKGAPIKKLIILAPRALFNLIENNVPSSVTKLLIIRVFISIVYNEIEEYILI</sequence>
<organism evidence="2 3">
    <name type="scientific">Caloranaerobacter azorensis</name>
    <dbReference type="NCBI Taxonomy" id="116090"/>
    <lineage>
        <taxon>Bacteria</taxon>
        <taxon>Bacillati</taxon>
        <taxon>Bacillota</taxon>
        <taxon>Tissierellia</taxon>
        <taxon>Tissierellales</taxon>
        <taxon>Thermohalobacteraceae</taxon>
        <taxon>Caloranaerobacter</taxon>
    </lineage>
</organism>
<accession>A0A6P1YF87</accession>
<evidence type="ECO:0000256" key="1">
    <source>
        <dbReference type="SAM" id="Phobius"/>
    </source>
</evidence>
<protein>
    <submittedName>
        <fullName evidence="2">Uncharacterized protein</fullName>
    </submittedName>
</protein>